<dbReference type="Pfam" id="PF00561">
    <property type="entry name" value="Abhydrolase_1"/>
    <property type="match status" value="1"/>
</dbReference>
<dbReference type="InterPro" id="IPR000073">
    <property type="entry name" value="AB_hydrolase_1"/>
</dbReference>
<reference evidence="2 3" key="1">
    <citation type="submission" date="2019-07" db="EMBL/GenBank/DDBJ databases">
        <title>Cryptosporangium phraense sp. nov., isolated from plant litter.</title>
        <authorList>
            <person name="Suriyachadkun C."/>
        </authorList>
    </citation>
    <scope>NUCLEOTIDE SEQUENCE [LARGE SCALE GENOMIC DNA]</scope>
    <source>
        <strain evidence="2 3">A-T 5661</strain>
    </source>
</reference>
<dbReference type="InParanoid" id="A0A545AKE8"/>
<dbReference type="RefSeq" id="WP_142707747.1">
    <property type="nucleotide sequence ID" value="NZ_VIRS01000022.1"/>
</dbReference>
<proteinExistence type="predicted"/>
<dbReference type="OrthoDB" id="5422338at2"/>
<keyword evidence="2" id="KW-0378">Hydrolase</keyword>
<name>A0A545AKE8_9ACTN</name>
<evidence type="ECO:0000313" key="2">
    <source>
        <dbReference type="EMBL" id="TQS41788.1"/>
    </source>
</evidence>
<dbReference type="PANTHER" id="PTHR43433">
    <property type="entry name" value="HYDROLASE, ALPHA/BETA FOLD FAMILY PROTEIN"/>
    <property type="match status" value="1"/>
</dbReference>
<dbReference type="InterPro" id="IPR050471">
    <property type="entry name" value="AB_hydrolase"/>
</dbReference>
<evidence type="ECO:0000259" key="1">
    <source>
        <dbReference type="Pfam" id="PF00561"/>
    </source>
</evidence>
<dbReference type="InterPro" id="IPR029058">
    <property type="entry name" value="AB_hydrolase_fold"/>
</dbReference>
<evidence type="ECO:0000313" key="3">
    <source>
        <dbReference type="Proteomes" id="UP000317982"/>
    </source>
</evidence>
<dbReference type="Proteomes" id="UP000317982">
    <property type="component" value="Unassembled WGS sequence"/>
</dbReference>
<dbReference type="EMBL" id="VIRS01000022">
    <property type="protein sequence ID" value="TQS41788.1"/>
    <property type="molecule type" value="Genomic_DNA"/>
</dbReference>
<keyword evidence="3" id="KW-1185">Reference proteome</keyword>
<gene>
    <name evidence="2" type="ORF">FL583_27505</name>
</gene>
<dbReference type="AlphaFoldDB" id="A0A545AKE8"/>
<protein>
    <submittedName>
        <fullName evidence="2">Alpha/beta hydrolase</fullName>
    </submittedName>
</protein>
<dbReference type="Gene3D" id="3.40.50.1820">
    <property type="entry name" value="alpha/beta hydrolase"/>
    <property type="match status" value="1"/>
</dbReference>
<sequence length="331" mass="34354">MGAKRTAILVGAAAAAAVVLARRSARAHALTDPRLDALAPVAPRSERMVRSADGTEIHVAEYGPEGAPIVVLAHGWTCGIGFFTNQIRALSSDLHVVAYDLRGHGGSAIPSPGRYTTDELADDLAAVLRATVPDGQKAVLFGHSMGAMSIVALAARHSALLNDKAAATLLANTGVTSLVTDSRLQPGPDVLRRLTAPLNRAVLAAPLPLGPVTSATLPLIRYIALAPGATRENVAFCAHVILDTPRTVRGGFGATLGTLDLRLAVPHLGLPTTVVTGEFDILTPPAMGQRLAADLPNARLVEIPGVGHMTPVEAPEVLEREIRALVPAIVN</sequence>
<dbReference type="GO" id="GO:0016787">
    <property type="term" value="F:hydrolase activity"/>
    <property type="evidence" value="ECO:0007669"/>
    <property type="project" value="UniProtKB-KW"/>
</dbReference>
<dbReference type="PANTHER" id="PTHR43433:SF5">
    <property type="entry name" value="AB HYDROLASE-1 DOMAIN-CONTAINING PROTEIN"/>
    <property type="match status" value="1"/>
</dbReference>
<organism evidence="2 3">
    <name type="scientific">Cryptosporangium phraense</name>
    <dbReference type="NCBI Taxonomy" id="2593070"/>
    <lineage>
        <taxon>Bacteria</taxon>
        <taxon>Bacillati</taxon>
        <taxon>Actinomycetota</taxon>
        <taxon>Actinomycetes</taxon>
        <taxon>Cryptosporangiales</taxon>
        <taxon>Cryptosporangiaceae</taxon>
        <taxon>Cryptosporangium</taxon>
    </lineage>
</organism>
<accession>A0A545AKE8</accession>
<feature type="domain" description="AB hydrolase-1" evidence="1">
    <location>
        <begin position="68"/>
        <end position="314"/>
    </location>
</feature>
<comment type="caution">
    <text evidence="2">The sequence shown here is derived from an EMBL/GenBank/DDBJ whole genome shotgun (WGS) entry which is preliminary data.</text>
</comment>
<dbReference type="SUPFAM" id="SSF53474">
    <property type="entry name" value="alpha/beta-Hydrolases"/>
    <property type="match status" value="1"/>
</dbReference>